<reference evidence="1 2" key="1">
    <citation type="journal article" date="2012" name="PLoS Pathog.">
        <title>Diverse lifestyles and strategies of plant pathogenesis encoded in the genomes of eighteen Dothideomycetes fungi.</title>
        <authorList>
            <person name="Ohm R.A."/>
            <person name="Feau N."/>
            <person name="Henrissat B."/>
            <person name="Schoch C.L."/>
            <person name="Horwitz B.A."/>
            <person name="Barry K.W."/>
            <person name="Condon B.J."/>
            <person name="Copeland A.C."/>
            <person name="Dhillon B."/>
            <person name="Glaser F."/>
            <person name="Hesse C.N."/>
            <person name="Kosti I."/>
            <person name="LaButti K."/>
            <person name="Lindquist E.A."/>
            <person name="Lucas S."/>
            <person name="Salamov A.A."/>
            <person name="Bradshaw R.E."/>
            <person name="Ciuffetti L."/>
            <person name="Hamelin R.C."/>
            <person name="Kema G.H.J."/>
            <person name="Lawrence C."/>
            <person name="Scott J.A."/>
            <person name="Spatafora J.W."/>
            <person name="Turgeon B.G."/>
            <person name="de Wit P.J.G.M."/>
            <person name="Zhong S."/>
            <person name="Goodwin S.B."/>
            <person name="Grigoriev I.V."/>
        </authorList>
    </citation>
    <scope>NUCLEOTIDE SEQUENCE [LARGE SCALE GENOMIC DNA]</scope>
    <source>
        <strain evidence="2">28A</strain>
    </source>
</reference>
<evidence type="ECO:0000313" key="2">
    <source>
        <dbReference type="Proteomes" id="UP000016935"/>
    </source>
</evidence>
<protein>
    <submittedName>
        <fullName evidence="1">Uncharacterized protein</fullName>
    </submittedName>
</protein>
<name>R0IH13_EXST2</name>
<dbReference type="EMBL" id="KB908703">
    <property type="protein sequence ID" value="EOA84500.1"/>
    <property type="molecule type" value="Genomic_DNA"/>
</dbReference>
<accession>R0IH13</accession>
<organism evidence="1 2">
    <name type="scientific">Exserohilum turcicum (strain 28A)</name>
    <name type="common">Northern leaf blight fungus</name>
    <name type="synonym">Setosphaeria turcica</name>
    <dbReference type="NCBI Taxonomy" id="671987"/>
    <lineage>
        <taxon>Eukaryota</taxon>
        <taxon>Fungi</taxon>
        <taxon>Dikarya</taxon>
        <taxon>Ascomycota</taxon>
        <taxon>Pezizomycotina</taxon>
        <taxon>Dothideomycetes</taxon>
        <taxon>Pleosporomycetidae</taxon>
        <taxon>Pleosporales</taxon>
        <taxon>Pleosporineae</taxon>
        <taxon>Pleosporaceae</taxon>
        <taxon>Exserohilum</taxon>
    </lineage>
</organism>
<dbReference type="Proteomes" id="UP000016935">
    <property type="component" value="Unassembled WGS sequence"/>
</dbReference>
<gene>
    <name evidence="1" type="ORF">SETTUDRAFT_154184</name>
</gene>
<proteinExistence type="predicted"/>
<dbReference type="GeneID" id="19397384"/>
<keyword evidence="2" id="KW-1185">Reference proteome</keyword>
<dbReference type="HOGENOM" id="CLU_1994017_0_0_1"/>
<reference evidence="1 2" key="2">
    <citation type="journal article" date="2013" name="PLoS Genet.">
        <title>Comparative genome structure, secondary metabolite, and effector coding capacity across Cochliobolus pathogens.</title>
        <authorList>
            <person name="Condon B.J."/>
            <person name="Leng Y."/>
            <person name="Wu D."/>
            <person name="Bushley K.E."/>
            <person name="Ohm R.A."/>
            <person name="Otillar R."/>
            <person name="Martin J."/>
            <person name="Schackwitz W."/>
            <person name="Grimwood J."/>
            <person name="MohdZainudin N."/>
            <person name="Xue C."/>
            <person name="Wang R."/>
            <person name="Manning V.A."/>
            <person name="Dhillon B."/>
            <person name="Tu Z.J."/>
            <person name="Steffenson B.J."/>
            <person name="Salamov A."/>
            <person name="Sun H."/>
            <person name="Lowry S."/>
            <person name="LaButti K."/>
            <person name="Han J."/>
            <person name="Copeland A."/>
            <person name="Lindquist E."/>
            <person name="Barry K."/>
            <person name="Schmutz J."/>
            <person name="Baker S.E."/>
            <person name="Ciuffetti L.M."/>
            <person name="Grigoriev I.V."/>
            <person name="Zhong S."/>
            <person name="Turgeon B.G."/>
        </authorList>
    </citation>
    <scope>NUCLEOTIDE SEQUENCE [LARGE SCALE GENOMIC DNA]</scope>
    <source>
        <strain evidence="2">28A</strain>
    </source>
</reference>
<dbReference type="RefSeq" id="XP_008027132.1">
    <property type="nucleotide sequence ID" value="XM_008028941.1"/>
</dbReference>
<sequence length="125" mass="14253">MRRPPQDLKSSRVCRPTARRTLASLPFTTLQVCLIMPEWGNAQICTASELRHVRIQFHPKTRLTSITGAIERLSQPYKLHLAPPQLRRERQLLPGRHCIAKASAGPRLTGYSTIHALWRCFAAKF</sequence>
<evidence type="ECO:0000313" key="1">
    <source>
        <dbReference type="EMBL" id="EOA84500.1"/>
    </source>
</evidence>
<dbReference type="AlphaFoldDB" id="R0IH13"/>